<keyword evidence="2" id="KW-1185">Reference proteome</keyword>
<evidence type="ECO:0000313" key="1">
    <source>
        <dbReference type="EMBL" id="SNR72783.1"/>
    </source>
</evidence>
<accession>A0AA94ISU7</accession>
<dbReference type="EMBL" id="FZNZ01000007">
    <property type="protein sequence ID" value="SNR72783.1"/>
    <property type="molecule type" value="Genomic_DNA"/>
</dbReference>
<organism evidence="1 2">
    <name type="scientific">Prevotella jejuni</name>
    <dbReference type="NCBI Taxonomy" id="1177574"/>
    <lineage>
        <taxon>Bacteria</taxon>
        <taxon>Pseudomonadati</taxon>
        <taxon>Bacteroidota</taxon>
        <taxon>Bacteroidia</taxon>
        <taxon>Bacteroidales</taxon>
        <taxon>Prevotellaceae</taxon>
        <taxon>Prevotella</taxon>
    </lineage>
</organism>
<dbReference type="AlphaFoldDB" id="A0AA94ISU7"/>
<proteinExistence type="predicted"/>
<gene>
    <name evidence="1" type="ORF">SAMN06265364_10738</name>
</gene>
<dbReference type="Proteomes" id="UP000198427">
    <property type="component" value="Unassembled WGS sequence"/>
</dbReference>
<sequence length="36" mass="4120">MVYNAETTLLLISATLFYAESYLTTDTTLNNKRLFS</sequence>
<protein>
    <submittedName>
        <fullName evidence="1">Uncharacterized protein</fullName>
    </submittedName>
</protein>
<reference evidence="1 2" key="1">
    <citation type="submission" date="2017-06" db="EMBL/GenBank/DDBJ databases">
        <authorList>
            <person name="Varghese N."/>
            <person name="Submissions S."/>
        </authorList>
    </citation>
    <scope>NUCLEOTIDE SEQUENCE [LARGE SCALE GENOMIC DNA]</scope>
    <source>
        <strain evidence="1 2">DSM 26989</strain>
    </source>
</reference>
<evidence type="ECO:0000313" key="2">
    <source>
        <dbReference type="Proteomes" id="UP000198427"/>
    </source>
</evidence>
<comment type="caution">
    <text evidence="1">The sequence shown here is derived from an EMBL/GenBank/DDBJ whole genome shotgun (WGS) entry which is preliminary data.</text>
</comment>
<name>A0AA94ISU7_9BACT</name>